<gene>
    <name evidence="1" type="ORF">CfE428DRAFT_5703</name>
</gene>
<dbReference type="STRING" id="497964.CfE428DRAFT_5703"/>
<comment type="caution">
    <text evidence="1">The sequence shown here is derived from an EMBL/GenBank/DDBJ whole genome shotgun (WGS) entry which is preliminary data.</text>
</comment>
<keyword evidence="2" id="KW-1185">Reference proteome</keyword>
<name>B4D9Y6_9BACT</name>
<sequence length="163" mass="18888">MNEKSENRPYHELPEFDTKLRHHLSDGWEYPYLISHEPWFREPRPLPVGPGTFPLDLGVYGAIKTIEVKYRFKTGTEAQIQAAEEGAPRYNISAPEGEVIIPVGDVRQWVIHLPAGTQVHAYIDKWQKDLEKIARFPYPVMTPERLERGRKALEEARKRSEQG</sequence>
<dbReference type="EMBL" id="ABVL01000028">
    <property type="protein sequence ID" value="EDY16740.1"/>
    <property type="molecule type" value="Genomic_DNA"/>
</dbReference>
<accession>B4D9Y6</accession>
<evidence type="ECO:0000313" key="1">
    <source>
        <dbReference type="EMBL" id="EDY16740.1"/>
    </source>
</evidence>
<proteinExistence type="predicted"/>
<organism evidence="1 2">
    <name type="scientific">Chthoniobacter flavus Ellin428</name>
    <dbReference type="NCBI Taxonomy" id="497964"/>
    <lineage>
        <taxon>Bacteria</taxon>
        <taxon>Pseudomonadati</taxon>
        <taxon>Verrucomicrobiota</taxon>
        <taxon>Spartobacteria</taxon>
        <taxon>Chthoniobacterales</taxon>
        <taxon>Chthoniobacteraceae</taxon>
        <taxon>Chthoniobacter</taxon>
    </lineage>
</organism>
<reference evidence="1 2" key="1">
    <citation type="journal article" date="2011" name="J. Bacteriol.">
        <title>Genome sequence of Chthoniobacter flavus Ellin428, an aerobic heterotrophic soil bacterium.</title>
        <authorList>
            <person name="Kant R."/>
            <person name="van Passel M.W."/>
            <person name="Palva A."/>
            <person name="Lucas S."/>
            <person name="Lapidus A."/>
            <person name="Glavina Del Rio T."/>
            <person name="Dalin E."/>
            <person name="Tice H."/>
            <person name="Bruce D."/>
            <person name="Goodwin L."/>
            <person name="Pitluck S."/>
            <person name="Larimer F.W."/>
            <person name="Land M.L."/>
            <person name="Hauser L."/>
            <person name="Sangwan P."/>
            <person name="de Vos W.M."/>
            <person name="Janssen P.H."/>
            <person name="Smidt H."/>
        </authorList>
    </citation>
    <scope>NUCLEOTIDE SEQUENCE [LARGE SCALE GENOMIC DNA]</scope>
    <source>
        <strain evidence="1 2">Ellin428</strain>
    </source>
</reference>
<dbReference type="RefSeq" id="WP_006983024.1">
    <property type="nucleotide sequence ID" value="NZ_ABVL01000028.1"/>
</dbReference>
<evidence type="ECO:0000313" key="2">
    <source>
        <dbReference type="Proteomes" id="UP000005824"/>
    </source>
</evidence>
<dbReference type="InParanoid" id="B4D9Y6"/>
<protein>
    <submittedName>
        <fullName evidence="1">Uncharacterized protein</fullName>
    </submittedName>
</protein>
<dbReference type="Proteomes" id="UP000005824">
    <property type="component" value="Unassembled WGS sequence"/>
</dbReference>
<dbReference type="AlphaFoldDB" id="B4D9Y6"/>